<evidence type="ECO:0000256" key="1">
    <source>
        <dbReference type="ARBA" id="ARBA00004613"/>
    </source>
</evidence>
<dbReference type="InterPro" id="IPR039670">
    <property type="entry name" value="NPC2-like"/>
</dbReference>
<keyword evidence="4" id="KW-0732">Signal</keyword>
<feature type="signal peptide" evidence="4">
    <location>
        <begin position="1"/>
        <end position="16"/>
    </location>
</feature>
<comment type="similarity">
    <text evidence="2">Belongs to the NPC2 family.</text>
</comment>
<dbReference type="PANTHER" id="PTHR11306:SF7">
    <property type="entry name" value="AGAP002848-PA"/>
    <property type="match status" value="1"/>
</dbReference>
<keyword evidence="3" id="KW-0964">Secreted</keyword>
<sequence length="168" mass="19383">MYFLLFLGASFTVAAAELREIAFQSCGGEVTDVRVQPCTREPCSIKRGETAVIEVPFRANQDSDRLATKISAQLEDLEVSLPLLKKNGCREQGIRCPLEKNQKYVFRYQLETKPFFPKVINCVNMYFWEYIDISVLMYRRRRIAPSHIFCHHLGSRSTRKILTTLNIA</sequence>
<evidence type="ECO:0000313" key="6">
    <source>
        <dbReference type="EMBL" id="JAR90449.1"/>
    </source>
</evidence>
<dbReference type="GO" id="GO:0015918">
    <property type="term" value="P:sterol transport"/>
    <property type="evidence" value="ECO:0007669"/>
    <property type="project" value="InterPro"/>
</dbReference>
<feature type="domain" description="MD-2-related lipid-recognition" evidence="5">
    <location>
        <begin position="23"/>
        <end position="135"/>
    </location>
</feature>
<dbReference type="FunFam" id="2.60.40.770:FF:000001">
    <property type="entry name" value="NPC intracellular cholesterol transporter 2"/>
    <property type="match status" value="1"/>
</dbReference>
<name>A0A147BI38_IXORI</name>
<proteinExistence type="inferred from homology"/>
<dbReference type="GO" id="GO:0032934">
    <property type="term" value="F:sterol binding"/>
    <property type="evidence" value="ECO:0007669"/>
    <property type="project" value="InterPro"/>
</dbReference>
<dbReference type="InterPro" id="IPR014756">
    <property type="entry name" value="Ig_E-set"/>
</dbReference>
<accession>A0A147BI38</accession>
<dbReference type="EMBL" id="GEGO01004955">
    <property type="protein sequence ID" value="JAR90449.1"/>
    <property type="molecule type" value="Transcribed_RNA"/>
</dbReference>
<evidence type="ECO:0000256" key="3">
    <source>
        <dbReference type="ARBA" id="ARBA00022525"/>
    </source>
</evidence>
<reference evidence="6" key="1">
    <citation type="journal article" date="2018" name="PLoS Negl. Trop. Dis.">
        <title>Sialome diversity of ticks revealed by RNAseq of single tick salivary glands.</title>
        <authorList>
            <person name="Perner J."/>
            <person name="Kropackova S."/>
            <person name="Kopacek P."/>
            <person name="Ribeiro J.M."/>
        </authorList>
    </citation>
    <scope>NUCLEOTIDE SEQUENCE</scope>
    <source>
        <strain evidence="6">Siblings of single egg batch collected in Ceske Budejovice</strain>
        <tissue evidence="6">Salivary glands</tissue>
    </source>
</reference>
<dbReference type="Pfam" id="PF02221">
    <property type="entry name" value="E1_DerP2_DerF2"/>
    <property type="match status" value="1"/>
</dbReference>
<dbReference type="SUPFAM" id="SSF81296">
    <property type="entry name" value="E set domains"/>
    <property type="match status" value="1"/>
</dbReference>
<dbReference type="SMART" id="SM00737">
    <property type="entry name" value="ML"/>
    <property type="match status" value="1"/>
</dbReference>
<evidence type="ECO:0000256" key="2">
    <source>
        <dbReference type="ARBA" id="ARBA00006370"/>
    </source>
</evidence>
<protein>
    <submittedName>
        <fullName evidence="6">Putative ml domain protein</fullName>
    </submittedName>
</protein>
<feature type="chain" id="PRO_5007542424" evidence="4">
    <location>
        <begin position="17"/>
        <end position="168"/>
    </location>
</feature>
<evidence type="ECO:0000256" key="4">
    <source>
        <dbReference type="SAM" id="SignalP"/>
    </source>
</evidence>
<evidence type="ECO:0000259" key="5">
    <source>
        <dbReference type="SMART" id="SM00737"/>
    </source>
</evidence>
<dbReference type="PANTHER" id="PTHR11306">
    <property type="entry name" value="NIEMANN PICK TYPE C2 PROTEIN NPC2-RELATED"/>
    <property type="match status" value="1"/>
</dbReference>
<comment type="subcellular location">
    <subcellularLocation>
        <location evidence="1">Secreted</location>
    </subcellularLocation>
</comment>
<dbReference type="AlphaFoldDB" id="A0A147BI38"/>
<dbReference type="InterPro" id="IPR003172">
    <property type="entry name" value="ML_dom"/>
</dbReference>
<dbReference type="GO" id="GO:0005576">
    <property type="term" value="C:extracellular region"/>
    <property type="evidence" value="ECO:0007669"/>
    <property type="project" value="UniProtKB-SubCell"/>
</dbReference>
<organism evidence="6">
    <name type="scientific">Ixodes ricinus</name>
    <name type="common">Common tick</name>
    <name type="synonym">Acarus ricinus</name>
    <dbReference type="NCBI Taxonomy" id="34613"/>
    <lineage>
        <taxon>Eukaryota</taxon>
        <taxon>Metazoa</taxon>
        <taxon>Ecdysozoa</taxon>
        <taxon>Arthropoda</taxon>
        <taxon>Chelicerata</taxon>
        <taxon>Arachnida</taxon>
        <taxon>Acari</taxon>
        <taxon>Parasitiformes</taxon>
        <taxon>Ixodida</taxon>
        <taxon>Ixodoidea</taxon>
        <taxon>Ixodidae</taxon>
        <taxon>Ixodinae</taxon>
        <taxon>Ixodes</taxon>
    </lineage>
</organism>
<dbReference type="Gene3D" id="2.60.40.770">
    <property type="match status" value="1"/>
</dbReference>